<keyword evidence="4" id="KW-1185">Reference proteome</keyword>
<dbReference type="Proteomes" id="UP001596137">
    <property type="component" value="Unassembled WGS sequence"/>
</dbReference>
<keyword evidence="2" id="KW-0472">Membrane</keyword>
<gene>
    <name evidence="3" type="ORF">ACFP1K_04590</name>
</gene>
<organism evidence="3 4">
    <name type="scientific">Sphaerisporangium aureirubrum</name>
    <dbReference type="NCBI Taxonomy" id="1544736"/>
    <lineage>
        <taxon>Bacteria</taxon>
        <taxon>Bacillati</taxon>
        <taxon>Actinomycetota</taxon>
        <taxon>Actinomycetes</taxon>
        <taxon>Streptosporangiales</taxon>
        <taxon>Streptosporangiaceae</taxon>
        <taxon>Sphaerisporangium</taxon>
    </lineage>
</organism>
<reference evidence="4" key="1">
    <citation type="journal article" date="2019" name="Int. J. Syst. Evol. Microbiol.">
        <title>The Global Catalogue of Microorganisms (GCM) 10K type strain sequencing project: providing services to taxonomists for standard genome sequencing and annotation.</title>
        <authorList>
            <consortium name="The Broad Institute Genomics Platform"/>
            <consortium name="The Broad Institute Genome Sequencing Center for Infectious Disease"/>
            <person name="Wu L."/>
            <person name="Ma J."/>
        </authorList>
    </citation>
    <scope>NUCLEOTIDE SEQUENCE [LARGE SCALE GENOMIC DNA]</scope>
    <source>
        <strain evidence="4">JCM 30346</strain>
    </source>
</reference>
<feature type="transmembrane region" description="Helical" evidence="2">
    <location>
        <begin position="631"/>
        <end position="646"/>
    </location>
</feature>
<feature type="transmembrane region" description="Helical" evidence="2">
    <location>
        <begin position="566"/>
        <end position="589"/>
    </location>
</feature>
<evidence type="ECO:0000313" key="3">
    <source>
        <dbReference type="EMBL" id="MFC6080422.1"/>
    </source>
</evidence>
<feature type="transmembrane region" description="Helical" evidence="2">
    <location>
        <begin position="841"/>
        <end position="862"/>
    </location>
</feature>
<dbReference type="RefSeq" id="WP_380747194.1">
    <property type="nucleotide sequence ID" value="NZ_JBHSRF010000004.1"/>
</dbReference>
<feature type="transmembrane region" description="Helical" evidence="2">
    <location>
        <begin position="609"/>
        <end position="625"/>
    </location>
</feature>
<evidence type="ECO:0000313" key="4">
    <source>
        <dbReference type="Proteomes" id="UP001596137"/>
    </source>
</evidence>
<feature type="transmembrane region" description="Helical" evidence="2">
    <location>
        <begin position="323"/>
        <end position="344"/>
    </location>
</feature>
<feature type="transmembrane region" description="Helical" evidence="2">
    <location>
        <begin position="473"/>
        <end position="491"/>
    </location>
</feature>
<feature type="transmembrane region" description="Helical" evidence="2">
    <location>
        <begin position="749"/>
        <end position="768"/>
    </location>
</feature>
<feature type="transmembrane region" description="Helical" evidence="2">
    <location>
        <begin position="883"/>
        <end position="909"/>
    </location>
</feature>
<feature type="region of interest" description="Disordered" evidence="1">
    <location>
        <begin position="1"/>
        <end position="22"/>
    </location>
</feature>
<feature type="transmembrane region" description="Helical" evidence="2">
    <location>
        <begin position="403"/>
        <end position="422"/>
    </location>
</feature>
<feature type="transmembrane region" description="Helical" evidence="2">
    <location>
        <begin position="434"/>
        <end position="461"/>
    </location>
</feature>
<evidence type="ECO:0000256" key="1">
    <source>
        <dbReference type="SAM" id="MobiDB-lite"/>
    </source>
</evidence>
<evidence type="ECO:0000256" key="2">
    <source>
        <dbReference type="SAM" id="Phobius"/>
    </source>
</evidence>
<feature type="compositionally biased region" description="Low complexity" evidence="1">
    <location>
        <begin position="12"/>
        <end position="22"/>
    </location>
</feature>
<feature type="transmembrane region" description="Helical" evidence="2">
    <location>
        <begin position="373"/>
        <end position="391"/>
    </location>
</feature>
<feature type="transmembrane region" description="Helical" evidence="2">
    <location>
        <begin position="780"/>
        <end position="805"/>
    </location>
</feature>
<feature type="transmembrane region" description="Helical" evidence="2">
    <location>
        <begin position="272"/>
        <end position="302"/>
    </location>
</feature>
<name>A0ABW1ND28_9ACTN</name>
<feature type="transmembrane region" description="Helical" evidence="2">
    <location>
        <begin position="536"/>
        <end position="554"/>
    </location>
</feature>
<feature type="transmembrane region" description="Helical" evidence="2">
    <location>
        <begin position="39"/>
        <end position="60"/>
    </location>
</feature>
<sequence length="934" mass="96939">MTDRADSATQGASPDDIPSPAAAPMSSPRVFWIRLRRDVIRVVAGGLGLLVLAMVAAVTADVLVTSRPPLDLRDGCAEHVLLDEPAYQMARCAWRSKFPFTKIPPRRVSFRVAEIGAGALRVTATLTTSRGDPAVAMVGWGDARERPNAFLEGTAGFVIIGRSSVEWTVPVLRTSAGDGYAVISMEAVHTPGKRGEPLQIEVYTSALGDVEVGTRTWSIGSVRVQDLTLAGQTGKNVTVRSTGRYGGKLDVGLVPGTPVKETYFSGPDTPEVVGFIVGGVLAALGAFGGGVLAIGVWVVVLLASRAGVFGAAGESAAWRRLEWAAGAVVVAHLVMSGVVALLVFNDRPPDIAEALRPLLEGAGLWFPEESSPSGPLILLAAAVLSLGGRWAAGPARRTTRGRLLLVVASAVVLPLYVVPAVVSGPAAQENTWPLVSGAILAAGVVVLAVLALNGAWIGAAVSRRAGGPRRRGYLGGAWLLTLTTAALAVLATYHDLGGYLPAVLRWGVLLLAGAVMVAVVARFAGNAVGAPLPRRVTLVLVPVGLAAAVPWGTLGSRSGSVGWWDLLAFGQLLNGLLVLVLVAVVAVTLRALGGDPVRSADGLREQRRVGLAAWFLVLSGGYALLDPSVAVTIPAAALGAWVLLPADQAERAVRVLGQHLAEQRAAVAWALRAGAARRTLPSMSRALREKAAESDDGFATGQARIQAVERETADAPHTVRASGRTVRVSTHQRAFGSLTSRRPWERARWGLLTGTIIGAPWILLGLGATGSIGAEEGYPVLAGVSAVAPLVLRWAGYGLLFGYFYPLLRGDTGLAKGLWFFVAAAFPALLGATVHGGGQSWNGTALLAVQLFAYAMTLGVLGDRGVLVRHGYRPGRLVDVHNLWSVTAWASSVAVAVGAGVATVIVAGLQPFLIGVVLPSPAPQPKPPAIVGQP</sequence>
<feature type="transmembrane region" description="Helical" evidence="2">
    <location>
        <begin position="503"/>
        <end position="524"/>
    </location>
</feature>
<accession>A0ABW1ND28</accession>
<keyword evidence="2" id="KW-1133">Transmembrane helix</keyword>
<protein>
    <recommendedName>
        <fullName evidence="5">ABC transporter permease</fullName>
    </recommendedName>
</protein>
<dbReference type="EMBL" id="JBHSRF010000004">
    <property type="protein sequence ID" value="MFC6080422.1"/>
    <property type="molecule type" value="Genomic_DNA"/>
</dbReference>
<evidence type="ECO:0008006" key="5">
    <source>
        <dbReference type="Google" id="ProtNLM"/>
    </source>
</evidence>
<feature type="transmembrane region" description="Helical" evidence="2">
    <location>
        <begin position="817"/>
        <end position="835"/>
    </location>
</feature>
<keyword evidence="2" id="KW-0812">Transmembrane</keyword>
<proteinExistence type="predicted"/>
<comment type="caution">
    <text evidence="3">The sequence shown here is derived from an EMBL/GenBank/DDBJ whole genome shotgun (WGS) entry which is preliminary data.</text>
</comment>